<gene>
    <name evidence="2" type="ORF">GF359_07035</name>
</gene>
<accession>A0A9D5K9H1</accession>
<proteinExistence type="predicted"/>
<keyword evidence="1" id="KW-0472">Membrane</keyword>
<evidence type="ECO:0000313" key="2">
    <source>
        <dbReference type="EMBL" id="MBD3364953.1"/>
    </source>
</evidence>
<keyword evidence="1" id="KW-0812">Transmembrane</keyword>
<reference evidence="2" key="1">
    <citation type="submission" date="2019-11" db="EMBL/GenBank/DDBJ databases">
        <title>Microbial mats filling the niche in hypersaline microbial mats.</title>
        <authorList>
            <person name="Wong H.L."/>
            <person name="Macleod F.I."/>
            <person name="White R.A. III"/>
            <person name="Burns B.P."/>
        </authorList>
    </citation>
    <scope>NUCLEOTIDE SEQUENCE</scope>
    <source>
        <strain evidence="2">Bin_327</strain>
    </source>
</reference>
<comment type="caution">
    <text evidence="2">The sequence shown here is derived from an EMBL/GenBank/DDBJ whole genome shotgun (WGS) entry which is preliminary data.</text>
</comment>
<evidence type="ECO:0008006" key="4">
    <source>
        <dbReference type="Google" id="ProtNLM"/>
    </source>
</evidence>
<dbReference type="AlphaFoldDB" id="A0A9D5K9H1"/>
<evidence type="ECO:0000313" key="3">
    <source>
        <dbReference type="Proteomes" id="UP000630660"/>
    </source>
</evidence>
<evidence type="ECO:0000256" key="1">
    <source>
        <dbReference type="SAM" id="Phobius"/>
    </source>
</evidence>
<feature type="transmembrane region" description="Helical" evidence="1">
    <location>
        <begin position="20"/>
        <end position="43"/>
    </location>
</feature>
<name>A0A9D5K9H1_UNCW3</name>
<organism evidence="2 3">
    <name type="scientific">candidate division WOR-3 bacterium</name>
    <dbReference type="NCBI Taxonomy" id="2052148"/>
    <lineage>
        <taxon>Bacteria</taxon>
        <taxon>Bacteria division WOR-3</taxon>
    </lineage>
</organism>
<protein>
    <recommendedName>
        <fullName evidence="4">PilN domain-containing protein</fullName>
    </recommendedName>
</protein>
<keyword evidence="1" id="KW-1133">Transmembrane helix</keyword>
<sequence length="173" mass="19638">MIKVDLSVQHPRKRMTLIQFILLFVGIFVGVVLIVSVALLLKWNSLTNIADNRNELKGLRDSLSLQKAEMTDYNSLRSRYNEIVAVRNESYIRLDDYSEILSMLNTRLEPGMRLISCRIDSDSAVAVCLSPSNVKVARYLETLSESEVLTFDRSEPQGSRGGLIEHRVVLRIP</sequence>
<dbReference type="Proteomes" id="UP000630660">
    <property type="component" value="Unassembled WGS sequence"/>
</dbReference>
<dbReference type="EMBL" id="WJKJ01000237">
    <property type="protein sequence ID" value="MBD3364953.1"/>
    <property type="molecule type" value="Genomic_DNA"/>
</dbReference>